<evidence type="ECO:0000313" key="1">
    <source>
        <dbReference type="EMBL" id="CAG8513991.1"/>
    </source>
</evidence>
<dbReference type="Proteomes" id="UP000789525">
    <property type="component" value="Unassembled WGS sequence"/>
</dbReference>
<reference evidence="1" key="1">
    <citation type="submission" date="2021-06" db="EMBL/GenBank/DDBJ databases">
        <authorList>
            <person name="Kallberg Y."/>
            <person name="Tangrot J."/>
            <person name="Rosling A."/>
        </authorList>
    </citation>
    <scope>NUCLEOTIDE SEQUENCE</scope>
    <source>
        <strain evidence="1">CL356</strain>
    </source>
</reference>
<gene>
    <name evidence="1" type="ORF">ACOLOM_LOCUS3347</name>
</gene>
<sequence>MVFTLIFTYPIALIYKNFLPSNNPSLKHLFSILFAILVFFGIFDLADAFYTILFDSLLTYGIMYSIKGVWGPRLVFLYALGHLSISHIHRQLNHLSYDRFDLTSSQMVLVIKLTSFSFNIYDGRRPSHELTSDQKYKSIPAMPPILEFLGYVYFFGGVLIGPAFEFMEYRRFVNMEIFRVDKIDANNPRGQIHKEDKKPVQEGDDEKFSKPPKYHIPDSSSPAMAKLLSGLFWILCLISFGNKYSYDWTLSEEYRSISFFNR</sequence>
<protein>
    <submittedName>
        <fullName evidence="1">12266_t:CDS:1</fullName>
    </submittedName>
</protein>
<organism evidence="1 2">
    <name type="scientific">Acaulospora colombiana</name>
    <dbReference type="NCBI Taxonomy" id="27376"/>
    <lineage>
        <taxon>Eukaryota</taxon>
        <taxon>Fungi</taxon>
        <taxon>Fungi incertae sedis</taxon>
        <taxon>Mucoromycota</taxon>
        <taxon>Glomeromycotina</taxon>
        <taxon>Glomeromycetes</taxon>
        <taxon>Diversisporales</taxon>
        <taxon>Acaulosporaceae</taxon>
        <taxon>Acaulospora</taxon>
    </lineage>
</organism>
<comment type="caution">
    <text evidence="1">The sequence shown here is derived from an EMBL/GenBank/DDBJ whole genome shotgun (WGS) entry which is preliminary data.</text>
</comment>
<evidence type="ECO:0000313" key="2">
    <source>
        <dbReference type="Proteomes" id="UP000789525"/>
    </source>
</evidence>
<name>A0ACA9L7N4_9GLOM</name>
<proteinExistence type="predicted"/>
<keyword evidence="2" id="KW-1185">Reference proteome</keyword>
<dbReference type="EMBL" id="CAJVPT010004929">
    <property type="protein sequence ID" value="CAG8513991.1"/>
    <property type="molecule type" value="Genomic_DNA"/>
</dbReference>
<accession>A0ACA9L7N4</accession>